<evidence type="ECO:0000256" key="1">
    <source>
        <dbReference type="SAM" id="MobiDB-lite"/>
    </source>
</evidence>
<evidence type="ECO:0000313" key="3">
    <source>
        <dbReference type="Proteomes" id="UP000316852"/>
    </source>
</evidence>
<feature type="compositionally biased region" description="Basic and acidic residues" evidence="1">
    <location>
        <begin position="101"/>
        <end position="117"/>
    </location>
</feature>
<name>A0A538T893_UNCEI</name>
<accession>A0A538T893</accession>
<dbReference type="AlphaFoldDB" id="A0A538T893"/>
<dbReference type="EMBL" id="VBOW01000019">
    <property type="protein sequence ID" value="TMQ59817.1"/>
    <property type="molecule type" value="Genomic_DNA"/>
</dbReference>
<sequence length="128" mass="14870">MSPGPGAGAKDGEKRPPRAPEDEALLDRLAVLIVRHRMTVPAIFFLESVKPLSFLGSQALHFFEPMVRAFFNVQDYERFALLMERRENLEALLVRIEARDDEARAREAEQRERDRAERRARKRGKERP</sequence>
<gene>
    <name evidence="2" type="ORF">E6K76_03690</name>
</gene>
<feature type="compositionally biased region" description="Basic residues" evidence="1">
    <location>
        <begin position="118"/>
        <end position="128"/>
    </location>
</feature>
<evidence type="ECO:0000313" key="2">
    <source>
        <dbReference type="EMBL" id="TMQ59817.1"/>
    </source>
</evidence>
<protein>
    <submittedName>
        <fullName evidence="2">Uncharacterized protein</fullName>
    </submittedName>
</protein>
<feature type="compositionally biased region" description="Basic and acidic residues" evidence="1">
    <location>
        <begin position="10"/>
        <end position="21"/>
    </location>
</feature>
<feature type="region of interest" description="Disordered" evidence="1">
    <location>
        <begin position="1"/>
        <end position="21"/>
    </location>
</feature>
<comment type="caution">
    <text evidence="2">The sequence shown here is derived from an EMBL/GenBank/DDBJ whole genome shotgun (WGS) entry which is preliminary data.</text>
</comment>
<organism evidence="2 3">
    <name type="scientific">Eiseniibacteriota bacterium</name>
    <dbReference type="NCBI Taxonomy" id="2212470"/>
    <lineage>
        <taxon>Bacteria</taxon>
        <taxon>Candidatus Eiseniibacteriota</taxon>
    </lineage>
</organism>
<dbReference type="Proteomes" id="UP000316852">
    <property type="component" value="Unassembled WGS sequence"/>
</dbReference>
<feature type="region of interest" description="Disordered" evidence="1">
    <location>
        <begin position="101"/>
        <end position="128"/>
    </location>
</feature>
<proteinExistence type="predicted"/>
<reference evidence="2 3" key="1">
    <citation type="journal article" date="2019" name="Nat. Microbiol.">
        <title>Mediterranean grassland soil C-N compound turnover is dependent on rainfall and depth, and is mediated by genomically divergent microorganisms.</title>
        <authorList>
            <person name="Diamond S."/>
            <person name="Andeer P.F."/>
            <person name="Li Z."/>
            <person name="Crits-Christoph A."/>
            <person name="Burstein D."/>
            <person name="Anantharaman K."/>
            <person name="Lane K.R."/>
            <person name="Thomas B.C."/>
            <person name="Pan C."/>
            <person name="Northen T.R."/>
            <person name="Banfield J.F."/>
        </authorList>
    </citation>
    <scope>NUCLEOTIDE SEQUENCE [LARGE SCALE GENOMIC DNA]</scope>
    <source>
        <strain evidence="2">WS_6</strain>
    </source>
</reference>